<dbReference type="AlphaFoldDB" id="W0RFE9"/>
<dbReference type="InterPro" id="IPR027417">
    <property type="entry name" value="P-loop_NTPase"/>
</dbReference>
<gene>
    <name evidence="1" type="ORF">J421_1984</name>
</gene>
<dbReference type="InParanoid" id="W0RFE9"/>
<dbReference type="SUPFAM" id="SSF52540">
    <property type="entry name" value="P-loop containing nucleoside triphosphate hydrolases"/>
    <property type="match status" value="1"/>
</dbReference>
<sequence>MSGNGTDLITIAREFGAGGSELAEALGERLGWPVLDRQLAERVATRLELDPEAVERMDEHAPTLLARVASAMLVCPPEAPLFVDTASVMSPDAVADAVRAEMLEAARTPPLVVVGHGGQCLFAARPGTLHVRLVAPMADRVARICERQGCDPRTAATRIREADEDRNAYIRRYHDAEWRNPLLYDLQINTGRVSIADAADLVVRLVRSPDAAGSSGPR</sequence>
<evidence type="ECO:0000313" key="1">
    <source>
        <dbReference type="EMBL" id="AHG89521.1"/>
    </source>
</evidence>
<reference evidence="1 2" key="1">
    <citation type="journal article" date="2014" name="Genome Announc.">
        <title>Genome Sequence and Methylome of Soil Bacterium Gemmatirosa kalamazoonensis KBS708T, a Member of the Rarely Cultivated Gemmatimonadetes Phylum.</title>
        <authorList>
            <person name="Debruyn J.M."/>
            <person name="Radosevich M."/>
            <person name="Wommack K.E."/>
            <person name="Polson S.W."/>
            <person name="Hauser L.J."/>
            <person name="Fawaz M.N."/>
            <person name="Korlach J."/>
            <person name="Tsai Y.C."/>
        </authorList>
    </citation>
    <scope>NUCLEOTIDE SEQUENCE [LARGE SCALE GENOMIC DNA]</scope>
    <source>
        <strain evidence="1 2">KBS708</strain>
    </source>
</reference>
<keyword evidence="1" id="KW-0418">Kinase</keyword>
<dbReference type="Proteomes" id="UP000019151">
    <property type="component" value="Chromosome"/>
</dbReference>
<dbReference type="OrthoDB" id="9781180at2"/>
<dbReference type="RefSeq" id="WP_025411017.1">
    <property type="nucleotide sequence ID" value="NZ_CP007128.1"/>
</dbReference>
<keyword evidence="2" id="KW-1185">Reference proteome</keyword>
<dbReference type="STRING" id="861299.J421_1984"/>
<keyword evidence="1" id="KW-0808">Transferase</keyword>
<dbReference type="eggNOG" id="COG1102">
    <property type="taxonomic scope" value="Bacteria"/>
</dbReference>
<name>W0RFE9_9BACT</name>
<dbReference type="Gene3D" id="3.40.50.300">
    <property type="entry name" value="P-loop containing nucleotide triphosphate hydrolases"/>
    <property type="match status" value="1"/>
</dbReference>
<dbReference type="KEGG" id="gba:J421_1984"/>
<dbReference type="EMBL" id="CP007128">
    <property type="protein sequence ID" value="AHG89521.1"/>
    <property type="molecule type" value="Genomic_DNA"/>
</dbReference>
<protein>
    <submittedName>
        <fullName evidence="1">Cytidylate kinase-like family</fullName>
    </submittedName>
</protein>
<evidence type="ECO:0000313" key="2">
    <source>
        <dbReference type="Proteomes" id="UP000019151"/>
    </source>
</evidence>
<dbReference type="PATRIC" id="fig|861299.3.peg.2019"/>
<proteinExistence type="predicted"/>
<accession>W0RFE9</accession>
<dbReference type="HOGENOM" id="CLU_065155_2_2_0"/>
<dbReference type="GO" id="GO:0016301">
    <property type="term" value="F:kinase activity"/>
    <property type="evidence" value="ECO:0007669"/>
    <property type="project" value="UniProtKB-KW"/>
</dbReference>
<dbReference type="Pfam" id="PF13189">
    <property type="entry name" value="Cytidylate_kin2"/>
    <property type="match status" value="1"/>
</dbReference>
<organism evidence="1 2">
    <name type="scientific">Gemmatirosa kalamazoonensis</name>
    <dbReference type="NCBI Taxonomy" id="861299"/>
    <lineage>
        <taxon>Bacteria</taxon>
        <taxon>Pseudomonadati</taxon>
        <taxon>Gemmatimonadota</taxon>
        <taxon>Gemmatimonadia</taxon>
        <taxon>Gemmatimonadales</taxon>
        <taxon>Gemmatimonadaceae</taxon>
        <taxon>Gemmatirosa</taxon>
    </lineage>
</organism>